<reference evidence="3 4" key="1">
    <citation type="submission" date="2015-12" db="EMBL/GenBank/DDBJ databases">
        <title>Draft Genome Sequence of Desulfitobacterium hafniense Strain DH, a Sulfate-reducing Bacterium Isolated from Paddy Soils.</title>
        <authorList>
            <person name="Bao P."/>
            <person name="Zhang X."/>
            <person name="Li G."/>
        </authorList>
    </citation>
    <scope>NUCLEOTIDE SEQUENCE [LARGE SCALE GENOMIC DNA]</scope>
    <source>
        <strain evidence="3 4">DH</strain>
    </source>
</reference>
<evidence type="ECO:0000259" key="2">
    <source>
        <dbReference type="Pfam" id="PF22747"/>
    </source>
</evidence>
<dbReference type="OrthoDB" id="9797643at2"/>
<accession>A0A0W1JMR3</accession>
<dbReference type="RefSeq" id="WP_005813601.1">
    <property type="nucleotide sequence ID" value="NZ_CABKQQ010000049.1"/>
</dbReference>
<sequence length="91" mass="10679">MDYKVPHQCPICKHEMHVTKLFCTHCFTTLEGEFHTCKFCKLPDDQLLFVETFLKCRGNIKEVEKELGISYPTVRSRLDSVIQSLSNERKE</sequence>
<name>A0A0W1JMR3_DESHA</name>
<protein>
    <recommendedName>
        <fullName evidence="5">DUF2089 domain-containing protein</fullName>
    </recommendedName>
</protein>
<evidence type="ECO:0000313" key="3">
    <source>
        <dbReference type="EMBL" id="KTE93082.1"/>
    </source>
</evidence>
<dbReference type="InterPro" id="IPR053957">
    <property type="entry name" value="DUF2089_Zn_ribbon"/>
</dbReference>
<dbReference type="EMBL" id="LOCK01000009">
    <property type="protein sequence ID" value="KTE93082.1"/>
    <property type="molecule type" value="Genomic_DNA"/>
</dbReference>
<gene>
    <name evidence="3" type="ORF">AT727_16590</name>
</gene>
<dbReference type="Pfam" id="PF22747">
    <property type="entry name" value="Zn_ribbon_DUF2089"/>
    <property type="match status" value="1"/>
</dbReference>
<evidence type="ECO:0008006" key="5">
    <source>
        <dbReference type="Google" id="ProtNLM"/>
    </source>
</evidence>
<dbReference type="AlphaFoldDB" id="A0A0W1JMR3"/>
<organism evidence="3 4">
    <name type="scientific">Desulfitobacterium hafniense</name>
    <name type="common">Desulfitobacterium frappieri</name>
    <dbReference type="NCBI Taxonomy" id="49338"/>
    <lineage>
        <taxon>Bacteria</taxon>
        <taxon>Bacillati</taxon>
        <taxon>Bacillota</taxon>
        <taxon>Clostridia</taxon>
        <taxon>Eubacteriales</taxon>
        <taxon>Desulfitobacteriaceae</taxon>
        <taxon>Desulfitobacterium</taxon>
    </lineage>
</organism>
<dbReference type="Proteomes" id="UP000054623">
    <property type="component" value="Unassembled WGS sequence"/>
</dbReference>
<proteinExistence type="predicted"/>
<evidence type="ECO:0000313" key="4">
    <source>
        <dbReference type="Proteomes" id="UP000054623"/>
    </source>
</evidence>
<dbReference type="InterPro" id="IPR018658">
    <property type="entry name" value="DUF2089"/>
</dbReference>
<evidence type="ECO:0000259" key="1">
    <source>
        <dbReference type="Pfam" id="PF09862"/>
    </source>
</evidence>
<feature type="domain" description="DUF2089" evidence="2">
    <location>
        <begin position="9"/>
        <end position="40"/>
    </location>
</feature>
<feature type="domain" description="DUF2089" evidence="1">
    <location>
        <begin position="42"/>
        <end position="86"/>
    </location>
</feature>
<dbReference type="Pfam" id="PF09862">
    <property type="entry name" value="DUF2089"/>
    <property type="match status" value="1"/>
</dbReference>
<comment type="caution">
    <text evidence="3">The sequence shown here is derived from an EMBL/GenBank/DDBJ whole genome shotgun (WGS) entry which is preliminary data.</text>
</comment>